<name>A0A2S0IDG9_9BURK</name>
<dbReference type="SUPFAM" id="SSF69118">
    <property type="entry name" value="AhpD-like"/>
    <property type="match status" value="1"/>
</dbReference>
<accession>A0A2S0IDG9</accession>
<dbReference type="GO" id="GO:0051920">
    <property type="term" value="F:peroxiredoxin activity"/>
    <property type="evidence" value="ECO:0007669"/>
    <property type="project" value="InterPro"/>
</dbReference>
<sequence>MQPISDLDEIKARFIAARGYWRPWTDAMLRANPGFLAHYADYAGHPASTGPLPPRMVELIYVALDASATHLYEAGLTTHLRMARDAGATDADVFDVLHLVTLQGLSAVLLAADLLHDAAPLPALDAQDPLRARIAALWPEQAPSLLRLAAQDSGYVAVLLDFLEGGAPDGGLTRNERLLVRIALHACFTQGDMASTRALIGEGLARGLTRSEILQAIQLGAHLAVHGAALGATIHARLQDTGTSR</sequence>
<dbReference type="Pfam" id="PF02627">
    <property type="entry name" value="CMD"/>
    <property type="match status" value="1"/>
</dbReference>
<proteinExistence type="predicted"/>
<dbReference type="EMBL" id="CP023270">
    <property type="protein sequence ID" value="AVJ30081.1"/>
    <property type="molecule type" value="Genomic_DNA"/>
</dbReference>
<evidence type="ECO:0000313" key="2">
    <source>
        <dbReference type="EMBL" id="AVJ30081.1"/>
    </source>
</evidence>
<dbReference type="Proteomes" id="UP000239477">
    <property type="component" value="Chromosome"/>
</dbReference>
<organism evidence="2 3">
    <name type="scientific">Achromobacter spanius</name>
    <dbReference type="NCBI Taxonomy" id="217203"/>
    <lineage>
        <taxon>Bacteria</taxon>
        <taxon>Pseudomonadati</taxon>
        <taxon>Pseudomonadota</taxon>
        <taxon>Betaproteobacteria</taxon>
        <taxon>Burkholderiales</taxon>
        <taxon>Alcaligenaceae</taxon>
        <taxon>Achromobacter</taxon>
    </lineage>
</organism>
<dbReference type="InterPro" id="IPR029032">
    <property type="entry name" value="AhpD-like"/>
</dbReference>
<evidence type="ECO:0000313" key="3">
    <source>
        <dbReference type="Proteomes" id="UP000239477"/>
    </source>
</evidence>
<keyword evidence="3" id="KW-1185">Reference proteome</keyword>
<dbReference type="Gene3D" id="1.20.1290.10">
    <property type="entry name" value="AhpD-like"/>
    <property type="match status" value="2"/>
</dbReference>
<dbReference type="InterPro" id="IPR003779">
    <property type="entry name" value="CMD-like"/>
</dbReference>
<dbReference type="RefSeq" id="WP_105240715.1">
    <property type="nucleotide sequence ID" value="NZ_CP023270.1"/>
</dbReference>
<gene>
    <name evidence="2" type="ORF">CLM73_24935</name>
</gene>
<dbReference type="OrthoDB" id="3824300at2"/>
<dbReference type="PANTHER" id="PTHR33930">
    <property type="entry name" value="ALKYL HYDROPEROXIDE REDUCTASE AHPD"/>
    <property type="match status" value="1"/>
</dbReference>
<dbReference type="AlphaFoldDB" id="A0A2S0IDG9"/>
<evidence type="ECO:0000259" key="1">
    <source>
        <dbReference type="Pfam" id="PF02627"/>
    </source>
</evidence>
<feature type="domain" description="Carboxymuconolactone decarboxylase-like" evidence="1">
    <location>
        <begin position="33"/>
        <end position="110"/>
    </location>
</feature>
<dbReference type="PANTHER" id="PTHR33930:SF2">
    <property type="entry name" value="BLR3452 PROTEIN"/>
    <property type="match status" value="1"/>
</dbReference>
<protein>
    <submittedName>
        <fullName evidence="2">Carboxymuconolactone decarboxylase</fullName>
    </submittedName>
</protein>
<reference evidence="2 3" key="1">
    <citation type="submission" date="2017-09" db="EMBL/GenBank/DDBJ databases">
        <title>Genomic, metabolic, and phenotypic characteristics of bacterial isolates from the natural microbiome of the model nematode Caenorhabditis elegans.</title>
        <authorList>
            <person name="Zimmermann J."/>
            <person name="Obeng N."/>
            <person name="Yang W."/>
            <person name="Obeng O."/>
            <person name="Kissoyan K."/>
            <person name="Pees B."/>
            <person name="Dirksen P."/>
            <person name="Hoppner M."/>
            <person name="Franke A."/>
            <person name="Rosenstiel P."/>
            <person name="Leippe M."/>
            <person name="Dierking K."/>
            <person name="Kaleta C."/>
            <person name="Schulenburg H."/>
        </authorList>
    </citation>
    <scope>NUCLEOTIDE SEQUENCE [LARGE SCALE GENOMIC DNA]</scope>
    <source>
        <strain evidence="2 3">MYb73</strain>
    </source>
</reference>